<dbReference type="Proteomes" id="UP000076193">
    <property type="component" value="Chromosome"/>
</dbReference>
<evidence type="ECO:0000313" key="1">
    <source>
        <dbReference type="EMBL" id="XKQ41596.1"/>
    </source>
</evidence>
<dbReference type="EMBL" id="CP171844">
    <property type="protein sequence ID" value="XKQ41596.1"/>
    <property type="molecule type" value="Genomic_DNA"/>
</dbReference>
<evidence type="ECO:0000313" key="2">
    <source>
        <dbReference type="Proteomes" id="UP000076193"/>
    </source>
</evidence>
<proteinExistence type="predicted"/>
<accession>A0ACD5F8D3</accession>
<protein>
    <submittedName>
        <fullName evidence="1">Uncharacterized protein</fullName>
    </submittedName>
</protein>
<organism evidence="1 2">
    <name type="scientific">Rhizobium leguminosarum</name>
    <dbReference type="NCBI Taxonomy" id="384"/>
    <lineage>
        <taxon>Bacteria</taxon>
        <taxon>Pseudomonadati</taxon>
        <taxon>Pseudomonadota</taxon>
        <taxon>Alphaproteobacteria</taxon>
        <taxon>Hyphomicrobiales</taxon>
        <taxon>Rhizobiaceae</taxon>
        <taxon>Rhizobium/Agrobacterium group</taxon>
        <taxon>Rhizobium</taxon>
    </lineage>
</organism>
<reference evidence="1" key="1">
    <citation type="submission" date="2024-10" db="EMBL/GenBank/DDBJ databases">
        <title>Strain of Rhizobium-related bacteria isolated fromm roots of Vavilovia formosa.</title>
        <authorList>
            <person name="Kimeklis A."/>
            <person name="Afonin A."/>
        </authorList>
    </citation>
    <scope>NUCLEOTIDE SEQUENCE</scope>
    <source>
        <strain evidence="1">Vaf12</strain>
    </source>
</reference>
<sequence>MPLGVVCGKQTDCLVKPTVISYVFRRDSNFRIGWRCRLQLRKRHRAMSEKLPDLIEGERIFFQKVFERQSRATMEMREQWRAETILQRRRRVSSEIYDLLGGVVKYGPFKGLSLAKNNWWGGGDFGSMLLGLYEKEVLDFLFSERLDAVESFVDVGAADGYYAIGMVRSGRAKNAVCFELSEEGQRTIASNAEANSVSDRLEIFGTADRLFHEKLSPLDLAKTVVLVDAEGAEFEIFDDDSLAALRQATIVIEIHNWVEGFWDKYTRFLTSASALFNVEFIAPAIRDLTQFPELNDFTDDNRYLICSEGRPNIMRFMVLTPKG</sequence>
<gene>
    <name evidence="1" type="ORF">A4A59_006805</name>
</gene>
<name>A0ACD5F8D3_RHILE</name>